<dbReference type="SUPFAM" id="SSF51695">
    <property type="entry name" value="PLC-like phosphodiesterases"/>
    <property type="match status" value="1"/>
</dbReference>
<dbReference type="Pfam" id="PF10110">
    <property type="entry name" value="GPDPase_memb"/>
    <property type="match status" value="1"/>
</dbReference>
<dbReference type="Pfam" id="PF03009">
    <property type="entry name" value="GDPD"/>
    <property type="match status" value="1"/>
</dbReference>
<dbReference type="Gene3D" id="3.20.20.190">
    <property type="entry name" value="Phosphatidylinositol (PI) phosphodiesterase"/>
    <property type="match status" value="1"/>
</dbReference>
<feature type="transmembrane region" description="Helical" evidence="1">
    <location>
        <begin position="305"/>
        <end position="323"/>
    </location>
</feature>
<feature type="transmembrane region" description="Helical" evidence="1">
    <location>
        <begin position="66"/>
        <end position="91"/>
    </location>
</feature>
<name>A0ABN0GUR3_STRRT</name>
<comment type="caution">
    <text evidence="3">The sequence shown here is derived from an EMBL/GenBank/DDBJ whole genome shotgun (WGS) entry which is preliminary data.</text>
</comment>
<dbReference type="PANTHER" id="PTHR46211">
    <property type="entry name" value="GLYCEROPHOSPHORYL DIESTER PHOSPHODIESTERASE"/>
    <property type="match status" value="1"/>
</dbReference>
<feature type="transmembrane region" description="Helical" evidence="1">
    <location>
        <begin position="12"/>
        <end position="34"/>
    </location>
</feature>
<feature type="domain" description="GP-PDE" evidence="2">
    <location>
        <begin position="331"/>
        <end position="559"/>
    </location>
</feature>
<dbReference type="EMBL" id="AJTZ01000005">
    <property type="protein sequence ID" value="EJN94272.1"/>
    <property type="molecule type" value="Genomic_DNA"/>
</dbReference>
<keyword evidence="1" id="KW-0472">Membrane</keyword>
<evidence type="ECO:0000259" key="2">
    <source>
        <dbReference type="PROSITE" id="PS51704"/>
    </source>
</evidence>
<feature type="transmembrane region" description="Helical" evidence="1">
    <location>
        <begin position="129"/>
        <end position="150"/>
    </location>
</feature>
<reference evidence="3 4" key="1">
    <citation type="submission" date="2009-12" db="EMBL/GenBank/DDBJ databases">
        <authorList>
            <person name="Lefebure T."/>
            <person name="Cornejo O.E."/>
            <person name="Pavinski Bitar P.D."/>
            <person name="Lang P."/>
            <person name="Stanhope M.J."/>
        </authorList>
    </citation>
    <scope>NUCLEOTIDE SEQUENCE [LARGE SCALE GENOMIC DNA]</scope>
    <source>
        <strain evidence="3 4">FA-1</strain>
    </source>
</reference>
<keyword evidence="1" id="KW-0812">Transmembrane</keyword>
<keyword evidence="1" id="KW-1133">Transmembrane helix</keyword>
<dbReference type="Proteomes" id="UP000007815">
    <property type="component" value="Unassembled WGS sequence"/>
</dbReference>
<feature type="transmembrane region" description="Helical" evidence="1">
    <location>
        <begin position="221"/>
        <end position="245"/>
    </location>
</feature>
<protein>
    <submittedName>
        <fullName evidence="3">Glycerophosphoryl diester phosphodiesterase family protein</fullName>
    </submittedName>
</protein>
<dbReference type="InterPro" id="IPR018476">
    <property type="entry name" value="GlyceroP-diester-Pdiesterase_M"/>
</dbReference>
<dbReference type="CDD" id="cd08579">
    <property type="entry name" value="GDPD_memb_like"/>
    <property type="match status" value="1"/>
</dbReference>
<organism evidence="3 4">
    <name type="scientific">Streptococcus ratti FA-1 = DSM 20564</name>
    <dbReference type="NCBI Taxonomy" id="699248"/>
    <lineage>
        <taxon>Bacteria</taxon>
        <taxon>Bacillati</taxon>
        <taxon>Bacillota</taxon>
        <taxon>Bacilli</taxon>
        <taxon>Lactobacillales</taxon>
        <taxon>Streptococcaceae</taxon>
        <taxon>Streptococcus</taxon>
    </lineage>
</organism>
<dbReference type="InterPro" id="IPR017946">
    <property type="entry name" value="PLC-like_Pdiesterase_TIM-brl"/>
</dbReference>
<accession>A0ABN0GUR3</accession>
<gene>
    <name evidence="3" type="ORF">SRA_07041</name>
</gene>
<evidence type="ECO:0000256" key="1">
    <source>
        <dbReference type="SAM" id="Phobius"/>
    </source>
</evidence>
<evidence type="ECO:0000313" key="3">
    <source>
        <dbReference type="EMBL" id="EJN94272.1"/>
    </source>
</evidence>
<feature type="transmembrane region" description="Helical" evidence="1">
    <location>
        <begin position="170"/>
        <end position="190"/>
    </location>
</feature>
<keyword evidence="4" id="KW-1185">Reference proteome</keyword>
<feature type="transmembrane region" description="Helical" evidence="1">
    <location>
        <begin position="257"/>
        <end position="284"/>
    </location>
</feature>
<evidence type="ECO:0000313" key="4">
    <source>
        <dbReference type="Proteomes" id="UP000007815"/>
    </source>
</evidence>
<dbReference type="InterPro" id="IPR030395">
    <property type="entry name" value="GP_PDE_dom"/>
</dbReference>
<proteinExistence type="predicted"/>
<dbReference type="PROSITE" id="PS51704">
    <property type="entry name" value="GP_PDE"/>
    <property type="match status" value="1"/>
</dbReference>
<dbReference type="PANTHER" id="PTHR46211:SF8">
    <property type="entry name" value="PHOSPHODIESTERASE"/>
    <property type="match status" value="1"/>
</dbReference>
<sequence>MTHLKLEFQKLYYNLDKILFLFFSLFVAIEYVWIPINSWISEKLLALTGYLYISPNNIVPIFTRHWWVTLTFILLFILNIMISYLQIGFLFSGVHQLLTQHPKTLRQFIKTTWQEFLSIVRHISIGKTFFLLIYASILLPFLKRILNIYYLNKFLIPQFIWDYLNKQYLLAGFVLILTAVFFLLASRLMYALPKIYFEHWSVKQAVQFSWQQTQKKTLISLFRLFLIIIQAVLIFLLLAFLAYGIQLLADELPDKFSLIFATINFVFITFAYYISIAFFLVKFVSLLTDKHLPNDNKWLRQRFQLSILFVSSLIFAINGFAYLNHPFQSLPLSISHRGVNNNNGVQNTLQSLEKTTRLKPDFIEIDIQETADKQFVMMHDANLSNLTGLDGETHDFTLKQLTQMTVSENGHATKMTSFDAYFARANQLGQKLLIEIKTSSRDSKNMMTRFLNKYAKQIKSHKHQIHSLDYRVIDNVKKYDKSLVAYFILPYNTIFPRTKANGYTMEYSSLDQNFMTKLLINQKKIYAWTVNDEAAVTGMVLMGVNGIITDNLTDLKANLNDIRSDKNYSSLLLLHIQEILNLF</sequence>